<dbReference type="PANTHER" id="PTHR43304:SF1">
    <property type="entry name" value="PAC DOMAIN-CONTAINING PROTEIN"/>
    <property type="match status" value="1"/>
</dbReference>
<dbReference type="GO" id="GO:0000155">
    <property type="term" value="F:phosphorelay sensor kinase activity"/>
    <property type="evidence" value="ECO:0007669"/>
    <property type="project" value="InterPro"/>
</dbReference>
<evidence type="ECO:0000256" key="5">
    <source>
        <dbReference type="ARBA" id="ARBA00022777"/>
    </source>
</evidence>
<dbReference type="SUPFAM" id="SSF47384">
    <property type="entry name" value="Homodimeric domain of signal transducing histidine kinase"/>
    <property type="match status" value="1"/>
</dbReference>
<dbReference type="eggNOG" id="COG2202">
    <property type="taxonomic scope" value="Bacteria"/>
</dbReference>
<evidence type="ECO:0000256" key="2">
    <source>
        <dbReference type="ARBA" id="ARBA00012438"/>
    </source>
</evidence>
<evidence type="ECO:0000313" key="11">
    <source>
        <dbReference type="Proteomes" id="UP000008206"/>
    </source>
</evidence>
<feature type="domain" description="PAS" evidence="8">
    <location>
        <begin position="53"/>
        <end position="100"/>
    </location>
</feature>
<proteinExistence type="predicted"/>
<dbReference type="Proteomes" id="UP000008206">
    <property type="component" value="Chromosome"/>
</dbReference>
<organism evidence="10 11">
    <name type="scientific">Gloeothece verrucosa (strain PCC 7822)</name>
    <name type="common">Cyanothece sp. (strain PCC 7822)</name>
    <dbReference type="NCBI Taxonomy" id="497965"/>
    <lineage>
        <taxon>Bacteria</taxon>
        <taxon>Bacillati</taxon>
        <taxon>Cyanobacteriota</taxon>
        <taxon>Cyanophyceae</taxon>
        <taxon>Oscillatoriophycideae</taxon>
        <taxon>Chroococcales</taxon>
        <taxon>Aphanothecaceae</taxon>
        <taxon>Gloeothece</taxon>
        <taxon>Gloeothece verrucosa</taxon>
    </lineage>
</organism>
<dbReference type="InterPro" id="IPR013655">
    <property type="entry name" value="PAS_fold_3"/>
</dbReference>
<evidence type="ECO:0000313" key="10">
    <source>
        <dbReference type="EMBL" id="ADN17306.1"/>
    </source>
</evidence>
<accession>E0U948</accession>
<dbReference type="EC" id="2.7.13.3" evidence="2"/>
<evidence type="ECO:0000256" key="3">
    <source>
        <dbReference type="ARBA" id="ARBA00022553"/>
    </source>
</evidence>
<keyword evidence="5 10" id="KW-0418">Kinase</keyword>
<dbReference type="SMART" id="SM00086">
    <property type="entry name" value="PAC"/>
    <property type="match status" value="2"/>
</dbReference>
<dbReference type="InterPro" id="IPR003594">
    <property type="entry name" value="HATPase_dom"/>
</dbReference>
<dbReference type="OrthoDB" id="9808408at2"/>
<dbReference type="SMART" id="SM00387">
    <property type="entry name" value="HATPase_c"/>
    <property type="match status" value="1"/>
</dbReference>
<reference evidence="11" key="1">
    <citation type="journal article" date="2011" name="MBio">
        <title>Novel metabolic attributes of the genus Cyanothece, comprising a group of unicellular nitrogen-fixing Cyanobacteria.</title>
        <authorList>
            <person name="Bandyopadhyay A."/>
            <person name="Elvitigala T."/>
            <person name="Welsh E."/>
            <person name="Stockel J."/>
            <person name="Liberton M."/>
            <person name="Min H."/>
            <person name="Sherman L.A."/>
            <person name="Pakrasi H.B."/>
        </authorList>
    </citation>
    <scope>NUCLEOTIDE SEQUENCE [LARGE SCALE GENOMIC DNA]</scope>
    <source>
        <strain evidence="11">PCC 7822</strain>
    </source>
</reference>
<dbReference type="InterPro" id="IPR013656">
    <property type="entry name" value="PAS_4"/>
</dbReference>
<dbReference type="eggNOG" id="COG4251">
    <property type="taxonomic scope" value="Bacteria"/>
</dbReference>
<dbReference type="InterPro" id="IPR052162">
    <property type="entry name" value="Sensor_kinase/Photoreceptor"/>
</dbReference>
<dbReference type="SUPFAM" id="SSF55785">
    <property type="entry name" value="PYP-like sensor domain (PAS domain)"/>
    <property type="match status" value="3"/>
</dbReference>
<dbReference type="PRINTS" id="PR00344">
    <property type="entry name" value="BCTRLSENSOR"/>
</dbReference>
<dbReference type="STRING" id="497965.Cyan7822_5430"/>
<dbReference type="InterPro" id="IPR005467">
    <property type="entry name" value="His_kinase_dom"/>
</dbReference>
<dbReference type="Pfam" id="PF08447">
    <property type="entry name" value="PAS_3"/>
    <property type="match status" value="1"/>
</dbReference>
<protein>
    <recommendedName>
        <fullName evidence="2">histidine kinase</fullName>
        <ecNumber evidence="2">2.7.13.3</ecNumber>
    </recommendedName>
</protein>
<feature type="domain" description="Histidine kinase" evidence="7">
    <location>
        <begin position="460"/>
        <end position="671"/>
    </location>
</feature>
<dbReference type="InterPro" id="IPR000700">
    <property type="entry name" value="PAS-assoc_C"/>
</dbReference>
<keyword evidence="11" id="KW-1185">Reference proteome</keyword>
<dbReference type="RefSeq" id="WP_013325344.1">
    <property type="nucleotide sequence ID" value="NC_014501.1"/>
</dbReference>
<dbReference type="PROSITE" id="PS50113">
    <property type="entry name" value="PAC"/>
    <property type="match status" value="3"/>
</dbReference>
<keyword evidence="6" id="KW-0902">Two-component regulatory system</keyword>
<dbReference type="Pfam" id="PF00512">
    <property type="entry name" value="HisKA"/>
    <property type="match status" value="1"/>
</dbReference>
<dbReference type="InterPro" id="IPR013767">
    <property type="entry name" value="PAS_fold"/>
</dbReference>
<dbReference type="InterPro" id="IPR001610">
    <property type="entry name" value="PAC"/>
</dbReference>
<feature type="domain" description="PAC" evidence="9">
    <location>
        <begin position="375"/>
        <end position="428"/>
    </location>
</feature>
<feature type="domain" description="PAS" evidence="8">
    <location>
        <begin position="300"/>
        <end position="371"/>
    </location>
</feature>
<dbReference type="PANTHER" id="PTHR43304">
    <property type="entry name" value="PHYTOCHROME-LIKE PROTEIN CPH1"/>
    <property type="match status" value="1"/>
</dbReference>
<comment type="catalytic activity">
    <reaction evidence="1">
        <text>ATP + protein L-histidine = ADP + protein N-phospho-L-histidine.</text>
        <dbReference type="EC" id="2.7.13.3"/>
    </reaction>
</comment>
<dbReference type="InterPro" id="IPR035965">
    <property type="entry name" value="PAS-like_dom_sf"/>
</dbReference>
<dbReference type="AlphaFoldDB" id="E0U948"/>
<feature type="domain" description="PAC" evidence="9">
    <location>
        <begin position="1"/>
        <end position="27"/>
    </location>
</feature>
<evidence type="ECO:0000256" key="1">
    <source>
        <dbReference type="ARBA" id="ARBA00000085"/>
    </source>
</evidence>
<dbReference type="Gene3D" id="3.30.450.20">
    <property type="entry name" value="PAS domain"/>
    <property type="match status" value="3"/>
</dbReference>
<dbReference type="InterPro" id="IPR036890">
    <property type="entry name" value="HATPase_C_sf"/>
</dbReference>
<dbReference type="EMBL" id="CP002198">
    <property type="protein sequence ID" value="ADN17306.1"/>
    <property type="molecule type" value="Genomic_DNA"/>
</dbReference>
<dbReference type="InterPro" id="IPR004358">
    <property type="entry name" value="Sig_transdc_His_kin-like_C"/>
</dbReference>
<dbReference type="KEGG" id="cyj:Cyan7822_5430"/>
<dbReference type="SMART" id="SM00388">
    <property type="entry name" value="HisKA"/>
    <property type="match status" value="1"/>
</dbReference>
<keyword evidence="4" id="KW-0808">Transferase</keyword>
<dbReference type="SUPFAM" id="SSF55874">
    <property type="entry name" value="ATPase domain of HSP90 chaperone/DNA topoisomerase II/histidine kinase"/>
    <property type="match status" value="1"/>
</dbReference>
<dbReference type="NCBIfam" id="TIGR00229">
    <property type="entry name" value="sensory_box"/>
    <property type="match status" value="2"/>
</dbReference>
<evidence type="ECO:0000259" key="8">
    <source>
        <dbReference type="PROSITE" id="PS50112"/>
    </source>
</evidence>
<feature type="domain" description="PAC" evidence="9">
    <location>
        <begin position="104"/>
        <end position="156"/>
    </location>
</feature>
<dbReference type="Gene3D" id="1.10.287.130">
    <property type="match status" value="1"/>
</dbReference>
<dbReference type="PROSITE" id="PS50109">
    <property type="entry name" value="HIS_KIN"/>
    <property type="match status" value="1"/>
</dbReference>
<dbReference type="FunFam" id="3.30.565.10:FF:000006">
    <property type="entry name" value="Sensor histidine kinase WalK"/>
    <property type="match status" value="1"/>
</dbReference>
<dbReference type="InterPro" id="IPR000014">
    <property type="entry name" value="PAS"/>
</dbReference>
<keyword evidence="3" id="KW-0597">Phosphoprotein</keyword>
<dbReference type="Pfam" id="PF08448">
    <property type="entry name" value="PAS_4"/>
    <property type="match status" value="1"/>
</dbReference>
<dbReference type="Gene3D" id="3.30.565.10">
    <property type="entry name" value="Histidine kinase-like ATPase, C-terminal domain"/>
    <property type="match status" value="1"/>
</dbReference>
<evidence type="ECO:0000259" key="7">
    <source>
        <dbReference type="PROSITE" id="PS50109"/>
    </source>
</evidence>
<dbReference type="Pfam" id="PF00989">
    <property type="entry name" value="PAS"/>
    <property type="match status" value="1"/>
</dbReference>
<dbReference type="CDD" id="cd00082">
    <property type="entry name" value="HisKA"/>
    <property type="match status" value="1"/>
</dbReference>
<gene>
    <name evidence="10" type="ordered locus">Cyan7822_5430</name>
</gene>
<dbReference type="CDD" id="cd00130">
    <property type="entry name" value="PAS"/>
    <property type="match status" value="2"/>
</dbReference>
<dbReference type="Pfam" id="PF02518">
    <property type="entry name" value="HATPase_c"/>
    <property type="match status" value="1"/>
</dbReference>
<dbReference type="InterPro" id="IPR003661">
    <property type="entry name" value="HisK_dim/P_dom"/>
</dbReference>
<dbReference type="PROSITE" id="PS50112">
    <property type="entry name" value="PAS"/>
    <property type="match status" value="2"/>
</dbReference>
<evidence type="ECO:0000256" key="6">
    <source>
        <dbReference type="ARBA" id="ARBA00023012"/>
    </source>
</evidence>
<dbReference type="SMART" id="SM00091">
    <property type="entry name" value="PAS"/>
    <property type="match status" value="3"/>
</dbReference>
<dbReference type="InterPro" id="IPR036097">
    <property type="entry name" value="HisK_dim/P_sf"/>
</dbReference>
<sequence>MNNEVILLIPEGRDLTDSKALQEKLRECEERWQLAVQVIEHGHFDWNILSGETYQSPKLKAMLGYDDHEISNDYHQWQSLIHPEDLHLVNEKIRAYLERKSPHYVAEYRMRCKNNTYKSILATGQAKWDDNGQAVRMVGFYQDLSQQKQVRAEMEPLNPALETGQSLSFKGLFQDIVENIQMGLLVWHLEDPNDLESFRLIAANPAANQLIGKPLENCLGQRFVQCFPRAFTDNSVIIEAHAEVIRTRQAQAIPKFSYTQKDEPSKILTLKLFPLPNNCVGTAFEDITQQRQTEKALVESTRRYRLVVNSVKEIIFQTDLSGCWSFLNPAWTEITGYTVMESLNCHFSNFIFAPEDQQHCQEMFQALIKGEQEIFQAEFRCQTRDGNFRWLEMTAQLHQDEESDTYLGALGTINDITERKRTEAILQARAGELTRLNAVLLATTAQLEKRNQELDQFAYVASHDLKAPLRAIANLSVWIEEDIKDQLDEDTRHQMELLRGRVHRMEALINGLLQYSRVGRLKGQTEVINVGELLTEIVDSLAPPSEFRIEIVEPMPTLVTESFPLRQVLTNLISNALKHHHNNEGNIQISVEEKEEFYQFSITDDGPGIDPQYHEKIFGIFQTLEARDKTENTGIGLSIVKKTVESQKGKIWVDSKLGDGTTFRFTWPKTSISIH</sequence>
<evidence type="ECO:0000256" key="4">
    <source>
        <dbReference type="ARBA" id="ARBA00022679"/>
    </source>
</evidence>
<name>E0U948_GLOV7</name>
<dbReference type="HOGENOM" id="CLU_000445_114_18_3"/>
<evidence type="ECO:0000259" key="9">
    <source>
        <dbReference type="PROSITE" id="PS50113"/>
    </source>
</evidence>
<dbReference type="GO" id="GO:0006355">
    <property type="term" value="P:regulation of DNA-templated transcription"/>
    <property type="evidence" value="ECO:0007669"/>
    <property type="project" value="InterPro"/>
</dbReference>